<name>A0A926DZG1_9FIRM</name>
<keyword evidence="2" id="KW-1185">Reference proteome</keyword>
<protein>
    <recommendedName>
        <fullName evidence="3">VCBS repeat-containing protein</fullName>
    </recommendedName>
</protein>
<evidence type="ECO:0000313" key="2">
    <source>
        <dbReference type="Proteomes" id="UP000610760"/>
    </source>
</evidence>
<accession>A0A926DZG1</accession>
<dbReference type="EMBL" id="JACRSV010000001">
    <property type="protein sequence ID" value="MBC8558516.1"/>
    <property type="molecule type" value="Genomic_DNA"/>
</dbReference>
<reference evidence="1" key="1">
    <citation type="submission" date="2020-08" db="EMBL/GenBank/DDBJ databases">
        <title>Genome public.</title>
        <authorList>
            <person name="Liu C."/>
            <person name="Sun Q."/>
        </authorList>
    </citation>
    <scope>NUCLEOTIDE SEQUENCE</scope>
    <source>
        <strain evidence="1">NSJ-33</strain>
    </source>
</reference>
<dbReference type="Proteomes" id="UP000610760">
    <property type="component" value="Unassembled WGS sequence"/>
</dbReference>
<comment type="caution">
    <text evidence="1">The sequence shown here is derived from an EMBL/GenBank/DDBJ whole genome shotgun (WGS) entry which is preliminary data.</text>
</comment>
<dbReference type="RefSeq" id="WP_249293406.1">
    <property type="nucleotide sequence ID" value="NZ_JACRSV010000001.1"/>
</dbReference>
<evidence type="ECO:0008006" key="3">
    <source>
        <dbReference type="Google" id="ProtNLM"/>
    </source>
</evidence>
<sequence length="439" mass="49175">MKKRWLSGILAVMLVFSGCTYGGGNVDGLLRPPRLSDEQNDIWLALKKDSQGDSIKLVYPQRGENRSAILLTNLDDEPGDEAVVFFQPATASSAAAPIRMKVLDKLDGEWESMYDLVLDGTQIEDVSILNVGTGVPLLAIGLNFVGDGSHLLRVMQFDGKILNTVFSQNYQAKGFYDLDGDGKDDIFLVENPESEVKTWAKLYSYENGRFLTSGSALVNPEITRYTNILKGYMAQGEEAVYLDGYKGSELMTTEILSFDRDKGQLINWTYDGQVPKKYPVDRVPLATCYDLSNDGVIEVPGIRPLPGYAESSTSPLYLTDWYHFADGQYERIQSSFVNSPLGYMLTFPENWIGKVSAQKTTQENEILFYEYHMGQDPLSSALLYLKVATRSEWVSEKVSNDYELIDTRGQIVYLAKIPDSDSALKISIPQVKEYFSRII</sequence>
<dbReference type="PROSITE" id="PS51257">
    <property type="entry name" value="PROKAR_LIPOPROTEIN"/>
    <property type="match status" value="1"/>
</dbReference>
<gene>
    <name evidence="1" type="ORF">H8710_00400</name>
</gene>
<organism evidence="1 2">
    <name type="scientific">Fumia xinanensis</name>
    <dbReference type="NCBI Taxonomy" id="2763659"/>
    <lineage>
        <taxon>Bacteria</taxon>
        <taxon>Bacillati</taxon>
        <taxon>Bacillota</taxon>
        <taxon>Clostridia</taxon>
        <taxon>Eubacteriales</taxon>
        <taxon>Oscillospiraceae</taxon>
        <taxon>Fumia</taxon>
    </lineage>
</organism>
<evidence type="ECO:0000313" key="1">
    <source>
        <dbReference type="EMBL" id="MBC8558516.1"/>
    </source>
</evidence>
<dbReference type="AlphaFoldDB" id="A0A926DZG1"/>
<proteinExistence type="predicted"/>